<dbReference type="Pfam" id="PF06067">
    <property type="entry name" value="DUF932"/>
    <property type="match status" value="1"/>
</dbReference>
<dbReference type="InterPro" id="IPR017686">
    <property type="entry name" value="Phg/plasmid-like_prot"/>
</dbReference>
<evidence type="ECO:0000313" key="3">
    <source>
        <dbReference type="Proteomes" id="UP000222106"/>
    </source>
</evidence>
<organism evidence="2 3">
    <name type="scientific">Georgenia soli</name>
    <dbReference type="NCBI Taxonomy" id="638953"/>
    <lineage>
        <taxon>Bacteria</taxon>
        <taxon>Bacillati</taxon>
        <taxon>Actinomycetota</taxon>
        <taxon>Actinomycetes</taxon>
        <taxon>Micrococcales</taxon>
        <taxon>Bogoriellaceae</taxon>
        <taxon>Georgenia</taxon>
    </lineage>
</organism>
<dbReference type="OrthoDB" id="5141542at2"/>
<sequence>MTLETLQSLNTQTLIGNTAQRGTAWHYRAELQGEEPNHYPGPVPVEDVARRLFGWRAESRPVAVERPADAATMTHLDATGRPVRWVAVETRQAIVRSDRDDGAVLGVFTQAYEPHQYTEYLLRTVADILDDTLTISSAGLLRDGAVAWVEVSVPESVVTPEGVEFRPNLLATTTHDGSLATTYKRTVTDVVCDNTRAAALAEQGPQARIRHSRGSRVKLGAARQALAIVHSTADTFAEEVRRLCEVEVDHRTWSRFLDSWVPLRGPHGEDLPRRALKIAEQKREAIDDLYGHDGRAEPWAGTAHAVLQAVNTYEHHSSPMRGPSRAQRNMLRTVDGTYASLDRAVWDTLQRVLPEETAATEALTRSTVSAKPSPRGRLRGRALVGG</sequence>
<proteinExistence type="predicted"/>
<dbReference type="NCBIfam" id="TIGR03299">
    <property type="entry name" value="LGT_TIGR03299"/>
    <property type="match status" value="1"/>
</dbReference>
<dbReference type="InterPro" id="IPR026325">
    <property type="entry name" value="DUF932"/>
</dbReference>
<keyword evidence="3" id="KW-1185">Reference proteome</keyword>
<dbReference type="RefSeq" id="WP_098484980.1">
    <property type="nucleotide sequence ID" value="NZ_PDJI01000004.1"/>
</dbReference>
<gene>
    <name evidence="2" type="ORF">ATJ97_3725</name>
</gene>
<feature type="region of interest" description="Disordered" evidence="1">
    <location>
        <begin position="363"/>
        <end position="386"/>
    </location>
</feature>
<evidence type="ECO:0000256" key="1">
    <source>
        <dbReference type="SAM" id="MobiDB-lite"/>
    </source>
</evidence>
<protein>
    <submittedName>
        <fullName evidence="2">Phage/plasmid-like protein (TIGR03299 family)</fullName>
    </submittedName>
</protein>
<dbReference type="EMBL" id="PDJI01000004">
    <property type="protein sequence ID" value="PFG41177.1"/>
    <property type="molecule type" value="Genomic_DNA"/>
</dbReference>
<name>A0A2A9EPZ1_9MICO</name>
<dbReference type="Proteomes" id="UP000222106">
    <property type="component" value="Unassembled WGS sequence"/>
</dbReference>
<comment type="caution">
    <text evidence="2">The sequence shown here is derived from an EMBL/GenBank/DDBJ whole genome shotgun (WGS) entry which is preliminary data.</text>
</comment>
<evidence type="ECO:0000313" key="2">
    <source>
        <dbReference type="EMBL" id="PFG41177.1"/>
    </source>
</evidence>
<accession>A0A2A9EPZ1</accession>
<dbReference type="AlphaFoldDB" id="A0A2A9EPZ1"/>
<reference evidence="2 3" key="1">
    <citation type="submission" date="2017-10" db="EMBL/GenBank/DDBJ databases">
        <title>Sequencing the genomes of 1000 actinobacteria strains.</title>
        <authorList>
            <person name="Klenk H.-P."/>
        </authorList>
    </citation>
    <scope>NUCLEOTIDE SEQUENCE [LARGE SCALE GENOMIC DNA]</scope>
    <source>
        <strain evidence="2 3">DSM 21838</strain>
    </source>
</reference>